<organism evidence="3 4">
    <name type="scientific">Novosphingobium aureum</name>
    <dbReference type="NCBI Taxonomy" id="2792964"/>
    <lineage>
        <taxon>Bacteria</taxon>
        <taxon>Pseudomonadati</taxon>
        <taxon>Pseudomonadota</taxon>
        <taxon>Alphaproteobacteria</taxon>
        <taxon>Sphingomonadales</taxon>
        <taxon>Sphingomonadaceae</taxon>
        <taxon>Novosphingobium</taxon>
    </lineage>
</organism>
<dbReference type="PANTHER" id="PTHR43674">
    <property type="entry name" value="NITRILASE C965.09-RELATED"/>
    <property type="match status" value="1"/>
</dbReference>
<sequence>MPSRRDTLRAGMALSAGVASTAAIAHKATRPIAAPRPAIEPYRAACVQTRVLPTFTRDGAFLPEALAANVETVAQAIEQTAGESGAKLLVFSEFCLQLPLARLTAQQWHAGAIAADGPEVERIAQAARRAGAYVVFNPVERIADFPGRYFLSGMLLDPDNGPVLTYRKLYDLTNKTRPGDVLDEWIARFGEDSLFPVADTAIGRIAVTIGTDPVWPEMVRDLVFRGAEVIATCLASPNAAPSHVSRRGGDSPDAHDPVIPVMARRVRAYENLAYMLTANLGPTGTAEAPGPGIMQPSEIVDFHGNVMAASRDGSEGASLATLDIEALRRARCTPGSGNVLLQLQSALHAPGYASARFARANGFARVAPVDGSEHADLQRAEIRDLVARGVLVAPAEGLS</sequence>
<evidence type="ECO:0000259" key="2">
    <source>
        <dbReference type="PROSITE" id="PS50263"/>
    </source>
</evidence>
<dbReference type="EMBL" id="JADZGI010000002">
    <property type="protein sequence ID" value="MBH0114160.1"/>
    <property type="molecule type" value="Genomic_DNA"/>
</dbReference>
<dbReference type="Proteomes" id="UP000617634">
    <property type="component" value="Unassembled WGS sequence"/>
</dbReference>
<dbReference type="Pfam" id="PF00795">
    <property type="entry name" value="CN_hydrolase"/>
    <property type="match status" value="1"/>
</dbReference>
<evidence type="ECO:0000256" key="1">
    <source>
        <dbReference type="ARBA" id="ARBA00022801"/>
    </source>
</evidence>
<keyword evidence="4" id="KW-1185">Reference proteome</keyword>
<dbReference type="AlphaFoldDB" id="A0A931MM89"/>
<dbReference type="PROSITE" id="PS50263">
    <property type="entry name" value="CN_HYDROLASE"/>
    <property type="match status" value="1"/>
</dbReference>
<dbReference type="SUPFAM" id="SSF56317">
    <property type="entry name" value="Carbon-nitrogen hydrolase"/>
    <property type="match status" value="1"/>
</dbReference>
<dbReference type="Gene3D" id="3.60.110.10">
    <property type="entry name" value="Carbon-nitrogen hydrolase"/>
    <property type="match status" value="1"/>
</dbReference>
<evidence type="ECO:0000313" key="3">
    <source>
        <dbReference type="EMBL" id="MBH0114160.1"/>
    </source>
</evidence>
<gene>
    <name evidence="3" type="ORF">I5E68_14540</name>
</gene>
<protein>
    <recommendedName>
        <fullName evidence="2">CN hydrolase domain-containing protein</fullName>
    </recommendedName>
</protein>
<dbReference type="InterPro" id="IPR050345">
    <property type="entry name" value="Aliph_Amidase/BUP"/>
</dbReference>
<keyword evidence="1" id="KW-0378">Hydrolase</keyword>
<proteinExistence type="predicted"/>
<name>A0A931MM89_9SPHN</name>
<feature type="domain" description="CN hydrolase" evidence="2">
    <location>
        <begin position="42"/>
        <end position="324"/>
    </location>
</feature>
<dbReference type="GO" id="GO:0016811">
    <property type="term" value="F:hydrolase activity, acting on carbon-nitrogen (but not peptide) bonds, in linear amides"/>
    <property type="evidence" value="ECO:0007669"/>
    <property type="project" value="TreeGrafter"/>
</dbReference>
<dbReference type="RefSeq" id="WP_197165245.1">
    <property type="nucleotide sequence ID" value="NZ_JADZGI010000002.1"/>
</dbReference>
<comment type="caution">
    <text evidence="3">The sequence shown here is derived from an EMBL/GenBank/DDBJ whole genome shotgun (WGS) entry which is preliminary data.</text>
</comment>
<accession>A0A931MM89</accession>
<reference evidence="3" key="1">
    <citation type="submission" date="2020-11" db="EMBL/GenBank/DDBJ databases">
        <title>Novosphingobium aureum sp. nov., a marine bacterium isolated from sediment of a salt flat.</title>
        <authorList>
            <person name="Yoo Y."/>
            <person name="Kim J.-J."/>
        </authorList>
    </citation>
    <scope>NUCLEOTIDE SEQUENCE</scope>
    <source>
        <strain evidence="3">YJ-S2-02</strain>
    </source>
</reference>
<dbReference type="PANTHER" id="PTHR43674:SF16">
    <property type="entry name" value="CARBON-NITROGEN FAMILY, PUTATIVE (AFU_ORTHOLOGUE AFUA_5G02350)-RELATED"/>
    <property type="match status" value="1"/>
</dbReference>
<dbReference type="InterPro" id="IPR003010">
    <property type="entry name" value="C-N_Hydrolase"/>
</dbReference>
<evidence type="ECO:0000313" key="4">
    <source>
        <dbReference type="Proteomes" id="UP000617634"/>
    </source>
</evidence>
<dbReference type="InterPro" id="IPR036526">
    <property type="entry name" value="C-N_Hydrolase_sf"/>
</dbReference>